<keyword evidence="6 9" id="KW-0028">Amino-acid biosynthesis</keyword>
<dbReference type="InterPro" id="IPR014729">
    <property type="entry name" value="Rossmann-like_a/b/a_fold"/>
</dbReference>
<protein>
    <recommendedName>
        <fullName evidence="3 9">Argininosuccinate synthase</fullName>
        <ecNumber evidence="3 9">6.3.4.5</ecNumber>
    </recommendedName>
    <alternativeName>
        <fullName evidence="9">Citrulline--aspartate ligase</fullName>
    </alternativeName>
</protein>
<dbReference type="PANTHER" id="PTHR11587:SF2">
    <property type="entry name" value="ARGININOSUCCINATE SYNTHASE"/>
    <property type="match status" value="1"/>
</dbReference>
<evidence type="ECO:0000259" key="10">
    <source>
        <dbReference type="Pfam" id="PF00764"/>
    </source>
</evidence>
<evidence type="ECO:0000256" key="4">
    <source>
        <dbReference type="ARBA" id="ARBA00022571"/>
    </source>
</evidence>
<evidence type="ECO:0000256" key="7">
    <source>
        <dbReference type="ARBA" id="ARBA00022741"/>
    </source>
</evidence>
<feature type="binding site" evidence="9">
    <location>
        <position position="130"/>
    </location>
    <ligand>
        <name>L-aspartate</name>
        <dbReference type="ChEBI" id="CHEBI:29991"/>
    </ligand>
</feature>
<dbReference type="Gene3D" id="3.40.50.620">
    <property type="entry name" value="HUPs"/>
    <property type="match status" value="1"/>
</dbReference>
<evidence type="ECO:0000256" key="9">
    <source>
        <dbReference type="HAMAP-Rule" id="MF_00005"/>
    </source>
</evidence>
<dbReference type="RefSeq" id="WP_146800152.1">
    <property type="nucleotide sequence ID" value="NZ_VOLP01000020.1"/>
</dbReference>
<keyword evidence="9" id="KW-0963">Cytoplasm</keyword>
<sequence>MALAKKQIKKVVLAYSGGLDTSAIIPWLKENYQGCEVIAFCADVGQGDEELEGVKEKAIASGASECYVVDLKEEYVKEYIYPILKTGAVYEGQYLLGTSMARPIIAKAHIEIALKVGADAVCHGCTGKGNDQVRFESCFAALAPELTVIAPWREWDMVSREDLLDYLAERNIPCAASLTKIYSRDANAWHISHEGGELEDPWCEPSKEVWTMTVDPMDAPDEPEKVQLSFADGELVAIDGIDFSGNGQENSAGAYQALMYLNAKGAAHGVGRIDIVENRLVGMKSRGCYETPGGTILMAAYKGLESLILDKESLKYRESVGLEFSHVIYDGRWFTPLAKAQLASAASFAEKLTGDVVVKLYKGMAQVIQRRSPNSLYSEAFATFGADDVYDQKHAEGFIRLFSLSSRITALSQKDTVLKHKEK</sequence>
<evidence type="ECO:0000256" key="8">
    <source>
        <dbReference type="ARBA" id="ARBA00022840"/>
    </source>
</evidence>
<dbReference type="SUPFAM" id="SSF52402">
    <property type="entry name" value="Adenine nucleotide alpha hydrolases-like"/>
    <property type="match status" value="1"/>
</dbReference>
<evidence type="ECO:0000256" key="3">
    <source>
        <dbReference type="ARBA" id="ARBA00012286"/>
    </source>
</evidence>
<dbReference type="InterPro" id="IPR048268">
    <property type="entry name" value="Arginosuc_syn_C"/>
</dbReference>
<dbReference type="GO" id="GO:0005524">
    <property type="term" value="F:ATP binding"/>
    <property type="evidence" value="ECO:0007669"/>
    <property type="project" value="UniProtKB-UniRule"/>
</dbReference>
<evidence type="ECO:0000313" key="14">
    <source>
        <dbReference type="Proteomes" id="UP000321525"/>
    </source>
</evidence>
<comment type="caution">
    <text evidence="13">The sequence shown here is derived from an EMBL/GenBank/DDBJ whole genome shotgun (WGS) entry which is preliminary data.</text>
</comment>
<proteinExistence type="inferred from homology"/>
<feature type="binding site" evidence="9">
    <location>
        <position position="99"/>
    </location>
    <ligand>
        <name>L-citrulline</name>
        <dbReference type="ChEBI" id="CHEBI:57743"/>
    </ligand>
</feature>
<dbReference type="UniPathway" id="UPA00068">
    <property type="reaction ID" value="UER00113"/>
</dbReference>
<dbReference type="FunFam" id="3.90.1260.10:FF:000007">
    <property type="entry name" value="Argininosuccinate synthase"/>
    <property type="match status" value="1"/>
</dbReference>
<keyword evidence="7 9" id="KW-0547">Nucleotide-binding</keyword>
<gene>
    <name evidence="9" type="primary">argG</name>
    <name evidence="12" type="ORF">ESZ26_14335</name>
    <name evidence="13" type="ORF">ESZ27_11255</name>
</gene>
<dbReference type="InterPro" id="IPR001518">
    <property type="entry name" value="Arginosuc_synth"/>
</dbReference>
<feature type="binding site" evidence="9">
    <location>
        <begin position="14"/>
        <end position="22"/>
    </location>
    <ligand>
        <name>ATP</name>
        <dbReference type="ChEBI" id="CHEBI:30616"/>
    </ligand>
</feature>
<feature type="binding site" evidence="9">
    <location>
        <position position="130"/>
    </location>
    <ligand>
        <name>L-citrulline</name>
        <dbReference type="ChEBI" id="CHEBI:57743"/>
    </ligand>
</feature>
<dbReference type="Pfam" id="PF00764">
    <property type="entry name" value="Arginosuc_synth"/>
    <property type="match status" value="1"/>
</dbReference>
<dbReference type="NCBIfam" id="NF001770">
    <property type="entry name" value="PRK00509.1"/>
    <property type="match status" value="1"/>
</dbReference>
<keyword evidence="5 9" id="KW-0436">Ligase</keyword>
<dbReference type="Gene3D" id="3.90.1260.10">
    <property type="entry name" value="Argininosuccinate synthetase, chain A, domain 2"/>
    <property type="match status" value="1"/>
</dbReference>
<dbReference type="SUPFAM" id="SSF69864">
    <property type="entry name" value="Argininosuccinate synthetase, C-terminal domain"/>
    <property type="match status" value="1"/>
</dbReference>
<dbReference type="GO" id="GO:0000050">
    <property type="term" value="P:urea cycle"/>
    <property type="evidence" value="ECO:0007669"/>
    <property type="project" value="TreeGrafter"/>
</dbReference>
<feature type="binding site" evidence="9">
    <location>
        <position position="126"/>
    </location>
    <ligand>
        <name>L-aspartate</name>
        <dbReference type="ChEBI" id="CHEBI:29991"/>
    </ligand>
</feature>
<evidence type="ECO:0000256" key="5">
    <source>
        <dbReference type="ARBA" id="ARBA00022598"/>
    </source>
</evidence>
<dbReference type="PROSITE" id="PS00565">
    <property type="entry name" value="ARGININOSUCCIN_SYN_2"/>
    <property type="match status" value="1"/>
</dbReference>
<dbReference type="NCBIfam" id="TIGR00032">
    <property type="entry name" value="argG"/>
    <property type="match status" value="1"/>
</dbReference>
<organism evidence="13 15">
    <name type="scientific">Colwellia hornerae</name>
    <dbReference type="NCBI Taxonomy" id="89402"/>
    <lineage>
        <taxon>Bacteria</taxon>
        <taxon>Pseudomonadati</taxon>
        <taxon>Pseudomonadota</taxon>
        <taxon>Gammaproteobacteria</taxon>
        <taxon>Alteromonadales</taxon>
        <taxon>Colwelliaceae</taxon>
        <taxon>Colwellia</taxon>
    </lineage>
</organism>
<feature type="domain" description="Arginosuccinate synthase-like N-terminal" evidence="10">
    <location>
        <begin position="10"/>
        <end position="173"/>
    </location>
</feature>
<dbReference type="InterPro" id="IPR018223">
    <property type="entry name" value="Arginosuc_synth_CS"/>
</dbReference>
<evidence type="ECO:0000313" key="13">
    <source>
        <dbReference type="EMBL" id="TWX66020.1"/>
    </source>
</evidence>
<dbReference type="EMBL" id="VOLQ01000020">
    <property type="protein sequence ID" value="TWX66020.1"/>
    <property type="molecule type" value="Genomic_DNA"/>
</dbReference>
<comment type="subcellular location">
    <subcellularLocation>
        <location evidence="9">Cytoplasm</location>
    </subcellularLocation>
</comment>
<evidence type="ECO:0000259" key="11">
    <source>
        <dbReference type="Pfam" id="PF20979"/>
    </source>
</evidence>
<comment type="pathway">
    <text evidence="1 9">Amino-acid biosynthesis; L-arginine biosynthesis; L-arginine from L-ornithine and carbamoyl phosphate: step 2/3.</text>
</comment>
<feature type="binding site" evidence="9">
    <location>
        <position position="42"/>
    </location>
    <ligand>
        <name>ATP</name>
        <dbReference type="ChEBI" id="CHEBI:30616"/>
    </ligand>
</feature>
<dbReference type="Proteomes" id="UP000321525">
    <property type="component" value="Unassembled WGS sequence"/>
</dbReference>
<dbReference type="FunFam" id="3.40.50.620:FF:000019">
    <property type="entry name" value="Argininosuccinate synthase"/>
    <property type="match status" value="1"/>
</dbReference>
<dbReference type="Pfam" id="PF20979">
    <property type="entry name" value="Arginosuc_syn_C"/>
    <property type="match status" value="1"/>
</dbReference>
<comment type="catalytic activity">
    <reaction evidence="9">
        <text>L-citrulline + L-aspartate + ATP = 2-(N(omega)-L-arginino)succinate + AMP + diphosphate + H(+)</text>
        <dbReference type="Rhea" id="RHEA:10932"/>
        <dbReference type="ChEBI" id="CHEBI:15378"/>
        <dbReference type="ChEBI" id="CHEBI:29991"/>
        <dbReference type="ChEBI" id="CHEBI:30616"/>
        <dbReference type="ChEBI" id="CHEBI:33019"/>
        <dbReference type="ChEBI" id="CHEBI:57472"/>
        <dbReference type="ChEBI" id="CHEBI:57743"/>
        <dbReference type="ChEBI" id="CHEBI:456215"/>
        <dbReference type="EC" id="6.3.4.5"/>
    </reaction>
</comment>
<dbReference type="EC" id="6.3.4.5" evidence="3 9"/>
<reference evidence="13 15" key="1">
    <citation type="submission" date="2019-07" db="EMBL/GenBank/DDBJ databases">
        <title>Genomes of sea-ice associated Colwellia species.</title>
        <authorList>
            <person name="Bowman J.P."/>
        </authorList>
    </citation>
    <scope>NUCLEOTIDE SEQUENCE [LARGE SCALE GENOMIC DNA]</scope>
    <source>
        <strain evidence="12 14">ACAM 607</strain>
        <strain evidence="13 15">IC036</strain>
    </source>
</reference>
<dbReference type="OrthoDB" id="9801641at2"/>
<dbReference type="InterPro" id="IPR024074">
    <property type="entry name" value="AS_cat/multimer_dom_body"/>
</dbReference>
<feature type="binding site" evidence="9">
    <location>
        <position position="183"/>
    </location>
    <ligand>
        <name>L-citrulline</name>
        <dbReference type="ChEBI" id="CHEBI:57743"/>
    </ligand>
</feature>
<feature type="binding site" evidence="9">
    <location>
        <position position="192"/>
    </location>
    <ligand>
        <name>L-citrulline</name>
        <dbReference type="ChEBI" id="CHEBI:57743"/>
    </ligand>
</feature>
<dbReference type="GO" id="GO:0005737">
    <property type="term" value="C:cytoplasm"/>
    <property type="evidence" value="ECO:0007669"/>
    <property type="project" value="UniProtKB-SubCell"/>
</dbReference>
<keyword evidence="14" id="KW-1185">Reference proteome</keyword>
<evidence type="ECO:0000313" key="15">
    <source>
        <dbReference type="Proteomes" id="UP000321917"/>
    </source>
</evidence>
<dbReference type="GO" id="GO:0000053">
    <property type="term" value="P:argininosuccinate metabolic process"/>
    <property type="evidence" value="ECO:0007669"/>
    <property type="project" value="TreeGrafter"/>
</dbReference>
<dbReference type="Proteomes" id="UP000321917">
    <property type="component" value="Unassembled WGS sequence"/>
</dbReference>
<name>A0A5C6QBG1_9GAMM</name>
<keyword evidence="4 9" id="KW-0055">Arginine biosynthesis</keyword>
<dbReference type="PANTHER" id="PTHR11587">
    <property type="entry name" value="ARGININOSUCCINATE SYNTHASE"/>
    <property type="match status" value="1"/>
</dbReference>
<dbReference type="AlphaFoldDB" id="A0A5C6QBG1"/>
<comment type="similarity">
    <text evidence="9">Belongs to the argininosuccinate synthase family. Type 1 subfamily.</text>
</comment>
<feature type="binding site" evidence="9">
    <location>
        <position position="94"/>
    </location>
    <ligand>
        <name>L-citrulline</name>
        <dbReference type="ChEBI" id="CHEBI:57743"/>
    </ligand>
</feature>
<feature type="binding site" evidence="9">
    <location>
        <position position="131"/>
    </location>
    <ligand>
        <name>L-aspartate</name>
        <dbReference type="ChEBI" id="CHEBI:29991"/>
    </ligand>
</feature>
<comment type="subunit">
    <text evidence="2 9">Homotetramer.</text>
</comment>
<accession>A0A5C6QBG1</accession>
<evidence type="ECO:0000313" key="12">
    <source>
        <dbReference type="EMBL" id="TWX56776.1"/>
    </source>
</evidence>
<dbReference type="GO" id="GO:0006526">
    <property type="term" value="P:L-arginine biosynthetic process"/>
    <property type="evidence" value="ECO:0007669"/>
    <property type="project" value="UniProtKB-UniRule"/>
</dbReference>
<dbReference type="EMBL" id="VOLR01000021">
    <property type="protein sequence ID" value="TWX56776.1"/>
    <property type="molecule type" value="Genomic_DNA"/>
</dbReference>
<dbReference type="HAMAP" id="MF_00005">
    <property type="entry name" value="Arg_succ_synth_type1"/>
    <property type="match status" value="1"/>
</dbReference>
<feature type="domain" description="Arginosuccinate synthase C-terminal" evidence="11">
    <location>
        <begin position="182"/>
        <end position="408"/>
    </location>
</feature>
<evidence type="ECO:0000256" key="6">
    <source>
        <dbReference type="ARBA" id="ARBA00022605"/>
    </source>
</evidence>
<dbReference type="Gene3D" id="1.20.5.470">
    <property type="entry name" value="Single helix bin"/>
    <property type="match status" value="1"/>
</dbReference>
<feature type="binding site" evidence="9">
    <location>
        <position position="289"/>
    </location>
    <ligand>
        <name>L-citrulline</name>
        <dbReference type="ChEBI" id="CHEBI:57743"/>
    </ligand>
</feature>
<dbReference type="GO" id="GO:0004055">
    <property type="term" value="F:argininosuccinate synthase activity"/>
    <property type="evidence" value="ECO:0007669"/>
    <property type="project" value="UniProtKB-UniRule"/>
</dbReference>
<keyword evidence="8 9" id="KW-0067">ATP-binding</keyword>
<dbReference type="InterPro" id="IPR023434">
    <property type="entry name" value="Arginosuc_synth_type_1_subfam"/>
</dbReference>
<dbReference type="PROSITE" id="PS00564">
    <property type="entry name" value="ARGININOSUCCIN_SYN_1"/>
    <property type="match status" value="1"/>
</dbReference>
<feature type="binding site" evidence="9">
    <location>
        <position position="124"/>
    </location>
    <ligand>
        <name>ATP</name>
        <dbReference type="ChEBI" id="CHEBI:30616"/>
    </ligand>
</feature>
<feature type="binding site" evidence="9">
    <location>
        <position position="134"/>
    </location>
    <ligand>
        <name>L-citrulline</name>
        <dbReference type="ChEBI" id="CHEBI:57743"/>
    </ligand>
</feature>
<dbReference type="CDD" id="cd01999">
    <property type="entry name" value="ASS"/>
    <property type="match status" value="1"/>
</dbReference>
<dbReference type="InterPro" id="IPR048267">
    <property type="entry name" value="Arginosuc_syn_N"/>
</dbReference>
<evidence type="ECO:0000256" key="2">
    <source>
        <dbReference type="ARBA" id="ARBA00011881"/>
    </source>
</evidence>
<evidence type="ECO:0000256" key="1">
    <source>
        <dbReference type="ARBA" id="ARBA00004967"/>
    </source>
</evidence>
<feature type="binding site" evidence="9">
    <location>
        <position position="277"/>
    </location>
    <ligand>
        <name>L-citrulline</name>
        <dbReference type="ChEBI" id="CHEBI:57743"/>
    </ligand>
</feature>